<dbReference type="GO" id="GO:0006402">
    <property type="term" value="P:mRNA catabolic process"/>
    <property type="evidence" value="ECO:0007669"/>
    <property type="project" value="TreeGrafter"/>
</dbReference>
<dbReference type="Pfam" id="PF22896">
    <property type="entry name" value="OB_RNR_1st"/>
    <property type="match status" value="1"/>
</dbReference>
<dbReference type="PROSITE" id="PS01175">
    <property type="entry name" value="RIBONUCLEASE_II"/>
    <property type="match status" value="1"/>
</dbReference>
<dbReference type="InterPro" id="IPR057293">
    <property type="entry name" value="RNR_OB2"/>
</dbReference>
<dbReference type="GO" id="GO:0004540">
    <property type="term" value="F:RNA nuclease activity"/>
    <property type="evidence" value="ECO:0007669"/>
    <property type="project" value="InterPro"/>
</dbReference>
<gene>
    <name evidence="3" type="ORF">BFG04_04880</name>
</gene>
<dbReference type="Pfam" id="PF00773">
    <property type="entry name" value="RNB"/>
    <property type="match status" value="1"/>
</dbReference>
<reference evidence="3 4" key="1">
    <citation type="submission" date="2016-08" db="EMBL/GenBank/DDBJ databases">
        <title>Campylobacter species from sea mammals.</title>
        <authorList>
            <person name="Gilbert M.J."/>
            <person name="Byrne B.A."/>
            <person name="Zomer A.L."/>
            <person name="Wagenaar J.A."/>
        </authorList>
    </citation>
    <scope>NUCLEOTIDE SEQUENCE [LARGE SCALE GENOMIC DNA]</scope>
    <source>
        <strain evidence="3 4">1105248</strain>
    </source>
</reference>
<dbReference type="GO" id="GO:0004527">
    <property type="term" value="F:exonuclease activity"/>
    <property type="evidence" value="ECO:0007669"/>
    <property type="project" value="UniProtKB-KW"/>
</dbReference>
<sequence>MKQFLTSLTNGICQKEVSNQDLETLRVLTNLKAVCEHNNKFYINNGFVCGRLDISSGGTGFITPFDNNFKEDILVENKNLNGSNLGDIVLAKIIKSKRKRQSAKIIISLKLANETSLVYTKFFKSAVLGVNIKTGLNITLKASQKSLRALPPGTILKINNHNGEITEVIGNINDPMSDEKISLSIYNKSDNFTQECEDEANAWGDEVDPNMYPDRINLENFDFCTIDPVDAKDFDDAIYFDEKNMQFYVAIADVSEYVNTYNNIDTEAKKRGFSIYFPHKSVPMLPRNLSENICSLKPDVYRLAFCFKISLDENCEVIKEELFNAIIKSKKRFNYDEIDEILQDKKDSPISWIKPLHKITSKLRKKRLENAFDFRTTELRIELNENGDINSTHFETDSVSHQLVEDCMLLANKAAAKKIKNGIFRNHGEPDLRKIYNLLDELALLGLEFAYENDLVKLIKKIQAKSHSLPNYEEIDKLIIRAQKKAEYSNQNLGHFGLGFDRYTHFTSPIRRYSDLILHRLLKASIKNDEKLYRYLLLNIEDTCQNLSELEREADKVAYDFMDRKFARWANENIGNTFKCYVCENKNILIARLDDELKGARIFIPSYTAPLLSYVSVKITEVDIPSAKIFGKVIKA</sequence>
<dbReference type="EMBL" id="MCRK01000039">
    <property type="protein sequence ID" value="OPA76421.1"/>
    <property type="molecule type" value="Genomic_DNA"/>
</dbReference>
<dbReference type="InterPro" id="IPR054561">
    <property type="entry name" value="RNR_OB1_N"/>
</dbReference>
<keyword evidence="1" id="KW-0378">Hydrolase</keyword>
<evidence type="ECO:0000256" key="1">
    <source>
        <dbReference type="ARBA" id="ARBA00022839"/>
    </source>
</evidence>
<organism evidence="3 4">
    <name type="scientific">Campylobacter pinnipediorum subsp. pinnipediorum</name>
    <dbReference type="NCBI Taxonomy" id="1660067"/>
    <lineage>
        <taxon>Bacteria</taxon>
        <taxon>Pseudomonadati</taxon>
        <taxon>Campylobacterota</taxon>
        <taxon>Epsilonproteobacteria</taxon>
        <taxon>Campylobacterales</taxon>
        <taxon>Campylobacteraceae</taxon>
        <taxon>Campylobacter</taxon>
    </lineage>
</organism>
<dbReference type="AlphaFoldDB" id="A0AAX0L960"/>
<keyword evidence="1" id="KW-0540">Nuclease</keyword>
<accession>A0AAX0L960</accession>
<dbReference type="PANTHER" id="PTHR23355:SF9">
    <property type="entry name" value="DIS3-LIKE EXONUCLEASE 2"/>
    <property type="match status" value="1"/>
</dbReference>
<dbReference type="Pfam" id="PF24190">
    <property type="entry name" value="OB_RNR_2nd"/>
    <property type="match status" value="1"/>
</dbReference>
<name>A0AAX0L960_9BACT</name>
<evidence type="ECO:0000259" key="2">
    <source>
        <dbReference type="SMART" id="SM00955"/>
    </source>
</evidence>
<proteinExistence type="predicted"/>
<dbReference type="SMART" id="SM00955">
    <property type="entry name" value="RNB"/>
    <property type="match status" value="1"/>
</dbReference>
<dbReference type="InterPro" id="IPR012340">
    <property type="entry name" value="NA-bd_OB-fold"/>
</dbReference>
<dbReference type="InterPro" id="IPR001900">
    <property type="entry name" value="RNase_II/R"/>
</dbReference>
<dbReference type="RefSeq" id="WP_078415600.1">
    <property type="nucleotide sequence ID" value="NZ_MCRK01000039.1"/>
</dbReference>
<dbReference type="GO" id="GO:0003723">
    <property type="term" value="F:RNA binding"/>
    <property type="evidence" value="ECO:0007669"/>
    <property type="project" value="InterPro"/>
</dbReference>
<dbReference type="PANTHER" id="PTHR23355">
    <property type="entry name" value="RIBONUCLEASE"/>
    <property type="match status" value="1"/>
</dbReference>
<dbReference type="GO" id="GO:0005829">
    <property type="term" value="C:cytosol"/>
    <property type="evidence" value="ECO:0007669"/>
    <property type="project" value="TreeGrafter"/>
</dbReference>
<protein>
    <submittedName>
        <fullName evidence="3">Ribonuclease R</fullName>
    </submittedName>
</protein>
<feature type="domain" description="RNB" evidence="2">
    <location>
        <begin position="215"/>
        <end position="528"/>
    </location>
</feature>
<dbReference type="Proteomes" id="UP000189728">
    <property type="component" value="Unassembled WGS sequence"/>
</dbReference>
<keyword evidence="1" id="KW-0269">Exonuclease</keyword>
<comment type="caution">
    <text evidence="3">The sequence shown here is derived from an EMBL/GenBank/DDBJ whole genome shotgun (WGS) entry which is preliminary data.</text>
</comment>
<dbReference type="InterPro" id="IPR050180">
    <property type="entry name" value="RNR_Ribonuclease"/>
</dbReference>
<dbReference type="Gene3D" id="2.40.50.140">
    <property type="entry name" value="Nucleic acid-binding proteins"/>
    <property type="match status" value="1"/>
</dbReference>
<dbReference type="SUPFAM" id="SSF50249">
    <property type="entry name" value="Nucleic acid-binding proteins"/>
    <property type="match status" value="2"/>
</dbReference>
<evidence type="ECO:0000313" key="4">
    <source>
        <dbReference type="Proteomes" id="UP000189728"/>
    </source>
</evidence>
<evidence type="ECO:0000313" key="3">
    <source>
        <dbReference type="EMBL" id="OPA76421.1"/>
    </source>
</evidence>
<dbReference type="InterPro" id="IPR022966">
    <property type="entry name" value="RNase_II/R_CS"/>
</dbReference>